<dbReference type="InterPro" id="IPR001650">
    <property type="entry name" value="Helicase_C-like"/>
</dbReference>
<keyword evidence="5" id="KW-1185">Reference proteome</keyword>
<dbReference type="Pfam" id="PF00271">
    <property type="entry name" value="Helicase_C"/>
    <property type="match status" value="1"/>
</dbReference>
<dbReference type="GO" id="GO:0003677">
    <property type="term" value="F:DNA binding"/>
    <property type="evidence" value="ECO:0007669"/>
    <property type="project" value="InterPro"/>
</dbReference>
<evidence type="ECO:0000259" key="3">
    <source>
        <dbReference type="PROSITE" id="PS51194"/>
    </source>
</evidence>
<dbReference type="PROSITE" id="PS51192">
    <property type="entry name" value="HELICASE_ATP_BIND_1"/>
    <property type="match status" value="1"/>
</dbReference>
<evidence type="ECO:0000313" key="5">
    <source>
        <dbReference type="Proteomes" id="UP000663870"/>
    </source>
</evidence>
<evidence type="ECO:0000313" key="4">
    <source>
        <dbReference type="EMBL" id="CAF0743154.1"/>
    </source>
</evidence>
<dbReference type="Proteomes" id="UP000663870">
    <property type="component" value="Unassembled WGS sequence"/>
</dbReference>
<reference evidence="4" key="1">
    <citation type="submission" date="2021-02" db="EMBL/GenBank/DDBJ databases">
        <authorList>
            <person name="Nowell W R."/>
        </authorList>
    </citation>
    <scope>NUCLEOTIDE SEQUENCE</scope>
</reference>
<evidence type="ECO:0008006" key="6">
    <source>
        <dbReference type="Google" id="ProtNLM"/>
    </source>
</evidence>
<dbReference type="SMART" id="SM00031">
    <property type="entry name" value="DED"/>
    <property type="match status" value="1"/>
</dbReference>
<dbReference type="GO" id="GO:0005524">
    <property type="term" value="F:ATP binding"/>
    <property type="evidence" value="ECO:0007669"/>
    <property type="project" value="InterPro"/>
</dbReference>
<name>A0A813NPY2_9BILA</name>
<dbReference type="InterPro" id="IPR051363">
    <property type="entry name" value="RLR_Helicase"/>
</dbReference>
<dbReference type="InterPro" id="IPR006935">
    <property type="entry name" value="Helicase/UvrB_N"/>
</dbReference>
<dbReference type="Pfam" id="PF01335">
    <property type="entry name" value="DED"/>
    <property type="match status" value="1"/>
</dbReference>
<dbReference type="Pfam" id="PF04851">
    <property type="entry name" value="ResIII"/>
    <property type="match status" value="1"/>
</dbReference>
<dbReference type="GO" id="GO:0005737">
    <property type="term" value="C:cytoplasm"/>
    <property type="evidence" value="ECO:0007669"/>
    <property type="project" value="TreeGrafter"/>
</dbReference>
<evidence type="ECO:0000259" key="2">
    <source>
        <dbReference type="PROSITE" id="PS51192"/>
    </source>
</evidence>
<dbReference type="SUPFAM" id="SSF52540">
    <property type="entry name" value="P-loop containing nucleoside triphosphate hydrolases"/>
    <property type="match status" value="1"/>
</dbReference>
<feature type="domain" description="Helicase ATP-binding" evidence="2">
    <location>
        <begin position="197"/>
        <end position="371"/>
    </location>
</feature>
<evidence type="ECO:0000259" key="1">
    <source>
        <dbReference type="PROSITE" id="PS50168"/>
    </source>
</evidence>
<dbReference type="InterPro" id="IPR011029">
    <property type="entry name" value="DEATH-like_dom_sf"/>
</dbReference>
<dbReference type="SUPFAM" id="SSF47986">
    <property type="entry name" value="DEATH domain"/>
    <property type="match status" value="1"/>
</dbReference>
<dbReference type="Gene3D" id="1.10.533.10">
    <property type="entry name" value="Death Domain, Fas"/>
    <property type="match status" value="1"/>
</dbReference>
<accession>A0A813NPY2</accession>
<feature type="domain" description="Helicase C-terminal" evidence="3">
    <location>
        <begin position="544"/>
        <end position="707"/>
    </location>
</feature>
<dbReference type="InterPro" id="IPR027417">
    <property type="entry name" value="P-loop_NTPase"/>
</dbReference>
<organism evidence="4 5">
    <name type="scientific">Rotaria sordida</name>
    <dbReference type="NCBI Taxonomy" id="392033"/>
    <lineage>
        <taxon>Eukaryota</taxon>
        <taxon>Metazoa</taxon>
        <taxon>Spiralia</taxon>
        <taxon>Gnathifera</taxon>
        <taxon>Rotifera</taxon>
        <taxon>Eurotatoria</taxon>
        <taxon>Bdelloidea</taxon>
        <taxon>Philodinida</taxon>
        <taxon>Philodinidae</taxon>
        <taxon>Rotaria</taxon>
    </lineage>
</organism>
<dbReference type="InterPro" id="IPR001875">
    <property type="entry name" value="DED_dom"/>
</dbReference>
<sequence>MNEDFDFRVVLLKIQNSLSDTDRKQLHFLFGEDIPRRLQSDGSLDTALETLQTLFDRVKISRNNSDYLVHALRAIERHDCAKRLLDYQKLVPAEIIPSLPAEQQQNQAEVTLVLPSLNVSKTPSAQEIVDDQDENDTMHLPQADAVPIRFNPPEPDPMDFNSINLEPFEDSSQPWTEEYSRLLNLKYHPRAYQIEIIRNAICNGNTIVCLRTGSGKTFIASVIIKYYFIKNQKTNPDRKFSSLFFVPRKAIRLQQAKAILDVGNLRVQICQDDQTIDQLIDTNHVIVATPQKFANCLNKETIRLCQINLMIFDECHNTSGGNPYCEIMKYYLCPLKKQNTTEKPFMIGLTATISAKDAIEKRESLEKNLVSLCSKLACKNISTVCDKNNIDEINSEIKRPTNDQFQYVSKVQYNSYFDEYLKTFQDLIKNIKYHLDSRELLDGQDIGSSGFVGQLVLLKQTFEKKGDMNNIIICDYLLLLTKKYSAFNNLPFDMVIQYILQKIEEYYKGYQQSVPMNNVLYERCKAELDKILEKHMENSTTNSKLDTLVDLLKQHASTDTKGLILVQTTFYAKTLCDYLCNHSKLKNIVKATWIVGQNSPDHSLTLRDQEERLRQFREDEYNLLIATDIVQEGLDIPTCSYVIRYEFVSDEIGTIQSRGRARAQNSSYYLITELDSTNHQREKNNKIREENMEIAIDQWRTCDKDLFQRNVEEKTKSLISGWEKDLTVEMQQKAALQKIGKKNGLICCRKCNRELGELAWLKKRNTTYFINNREFFNNNECKLLNAYKNFQENLVMGDVKCTCGNSLGGCLKFIDRPELGTLCALKCIQIKFQIDKQSSFIEFPQWSKNNCFDVEELEEI</sequence>
<gene>
    <name evidence="4" type="ORF">JXQ802_LOCUS1247</name>
</gene>
<dbReference type="SMART" id="SM00490">
    <property type="entry name" value="HELICc"/>
    <property type="match status" value="1"/>
</dbReference>
<dbReference type="Gene3D" id="1.20.1320.30">
    <property type="match status" value="1"/>
</dbReference>
<dbReference type="EMBL" id="CAJNOL010000013">
    <property type="protein sequence ID" value="CAF0743154.1"/>
    <property type="molecule type" value="Genomic_DNA"/>
</dbReference>
<dbReference type="PROSITE" id="PS50168">
    <property type="entry name" value="DED"/>
    <property type="match status" value="1"/>
</dbReference>
<dbReference type="SMART" id="SM00487">
    <property type="entry name" value="DEXDc"/>
    <property type="match status" value="1"/>
</dbReference>
<dbReference type="InterPro" id="IPR014001">
    <property type="entry name" value="Helicase_ATP-bd"/>
</dbReference>
<feature type="domain" description="DED" evidence="1">
    <location>
        <begin position="6"/>
        <end position="86"/>
    </location>
</feature>
<dbReference type="GO" id="GO:0042981">
    <property type="term" value="P:regulation of apoptotic process"/>
    <property type="evidence" value="ECO:0007669"/>
    <property type="project" value="InterPro"/>
</dbReference>
<dbReference type="AlphaFoldDB" id="A0A813NPY2"/>
<protein>
    <recommendedName>
        <fullName evidence="6">RNA helicase</fullName>
    </recommendedName>
</protein>
<dbReference type="PANTHER" id="PTHR14074:SF16">
    <property type="entry name" value="ANTIVIRAL INNATE IMMUNE RESPONSE RECEPTOR RIG-I"/>
    <property type="match status" value="1"/>
</dbReference>
<proteinExistence type="predicted"/>
<dbReference type="PROSITE" id="PS51194">
    <property type="entry name" value="HELICASE_CTER"/>
    <property type="match status" value="1"/>
</dbReference>
<dbReference type="PANTHER" id="PTHR14074">
    <property type="entry name" value="HELICASE WITH DEATH DOMAIN-RELATED"/>
    <property type="match status" value="1"/>
</dbReference>
<dbReference type="Gene3D" id="3.40.50.300">
    <property type="entry name" value="P-loop containing nucleotide triphosphate hydrolases"/>
    <property type="match status" value="2"/>
</dbReference>
<dbReference type="GO" id="GO:0016787">
    <property type="term" value="F:hydrolase activity"/>
    <property type="evidence" value="ECO:0007669"/>
    <property type="project" value="InterPro"/>
</dbReference>
<comment type="caution">
    <text evidence="4">The sequence shown here is derived from an EMBL/GenBank/DDBJ whole genome shotgun (WGS) entry which is preliminary data.</text>
</comment>